<gene>
    <name evidence="1" type="ORF">ENSA7_82020</name>
</gene>
<accession>A0A2S9XG80</accession>
<name>A0A2S9XG80_9BACT</name>
<proteinExistence type="predicted"/>
<evidence type="ECO:0000313" key="2">
    <source>
        <dbReference type="Proteomes" id="UP000238823"/>
    </source>
</evidence>
<protein>
    <submittedName>
        <fullName evidence="1">Uncharacterized protein</fullName>
    </submittedName>
</protein>
<reference evidence="1 2" key="1">
    <citation type="submission" date="2018-03" db="EMBL/GenBank/DDBJ databases">
        <title>Draft Genome Sequences of the Obligatory Marine Myxobacteria Enhygromyxa salina SWB007.</title>
        <authorList>
            <person name="Poehlein A."/>
            <person name="Moghaddam J.A."/>
            <person name="Harms H."/>
            <person name="Alanjari M."/>
            <person name="Koenig G.M."/>
            <person name="Daniel R."/>
            <person name="Schaeberle T.F."/>
        </authorList>
    </citation>
    <scope>NUCLEOTIDE SEQUENCE [LARGE SCALE GENOMIC DNA]</scope>
    <source>
        <strain evidence="1 2">SWB007</strain>
    </source>
</reference>
<dbReference type="Proteomes" id="UP000238823">
    <property type="component" value="Unassembled WGS sequence"/>
</dbReference>
<dbReference type="RefSeq" id="WP_181234647.1">
    <property type="nucleotide sequence ID" value="NZ_PVNL01000171.1"/>
</dbReference>
<sequence length="53" mass="5989">MGLATVEAWDWSVPGRAVVNRHDGREVFLFDCSNEPPFESLIDPNNPPPRPVR</sequence>
<comment type="caution">
    <text evidence="1">The sequence shown here is derived from an EMBL/GenBank/DDBJ whole genome shotgun (WGS) entry which is preliminary data.</text>
</comment>
<dbReference type="EMBL" id="PVNL01000171">
    <property type="protein sequence ID" value="PRP91691.1"/>
    <property type="molecule type" value="Genomic_DNA"/>
</dbReference>
<evidence type="ECO:0000313" key="1">
    <source>
        <dbReference type="EMBL" id="PRP91691.1"/>
    </source>
</evidence>
<dbReference type="AlphaFoldDB" id="A0A2S9XG80"/>
<organism evidence="1 2">
    <name type="scientific">Enhygromyxa salina</name>
    <dbReference type="NCBI Taxonomy" id="215803"/>
    <lineage>
        <taxon>Bacteria</taxon>
        <taxon>Pseudomonadati</taxon>
        <taxon>Myxococcota</taxon>
        <taxon>Polyangia</taxon>
        <taxon>Nannocystales</taxon>
        <taxon>Nannocystaceae</taxon>
        <taxon>Enhygromyxa</taxon>
    </lineage>
</organism>